<evidence type="ECO:0000256" key="11">
    <source>
        <dbReference type="PIRSR" id="PIRSR614732-2"/>
    </source>
</evidence>
<dbReference type="NCBIfam" id="TIGR01740">
    <property type="entry name" value="pyrF"/>
    <property type="match status" value="1"/>
</dbReference>
<dbReference type="NCBIfam" id="NF001273">
    <property type="entry name" value="PRK00230.1"/>
    <property type="match status" value="1"/>
</dbReference>
<dbReference type="FunFam" id="3.20.20.70:FF:000015">
    <property type="entry name" value="Orotidine 5'-phosphate decarboxylase"/>
    <property type="match status" value="1"/>
</dbReference>
<organism evidence="14 15">
    <name type="scientific">Colwellia demingiae</name>
    <dbReference type="NCBI Taxonomy" id="89401"/>
    <lineage>
        <taxon>Bacteria</taxon>
        <taxon>Pseudomonadati</taxon>
        <taxon>Pseudomonadota</taxon>
        <taxon>Gammaproteobacteria</taxon>
        <taxon>Alteromonadales</taxon>
        <taxon>Colwelliaceae</taxon>
        <taxon>Colwellia</taxon>
    </lineage>
</organism>
<feature type="binding site" evidence="9">
    <location>
        <begin position="60"/>
        <end position="69"/>
    </location>
    <ligand>
        <name>substrate</name>
    </ligand>
</feature>
<feature type="active site" description="Proton donor" evidence="9">
    <location>
        <position position="62"/>
    </location>
</feature>
<evidence type="ECO:0000256" key="10">
    <source>
        <dbReference type="PIRSR" id="PIRSR614732-1"/>
    </source>
</evidence>
<dbReference type="InterPro" id="IPR013785">
    <property type="entry name" value="Aldolase_TIM"/>
</dbReference>
<dbReference type="UniPathway" id="UPA00070">
    <property type="reaction ID" value="UER00120"/>
</dbReference>
<evidence type="ECO:0000313" key="15">
    <source>
        <dbReference type="Proteomes" id="UP000321822"/>
    </source>
</evidence>
<dbReference type="GO" id="GO:0004590">
    <property type="term" value="F:orotidine-5'-phosphate decarboxylase activity"/>
    <property type="evidence" value="ECO:0007669"/>
    <property type="project" value="UniProtKB-UniRule"/>
</dbReference>
<dbReference type="AlphaFoldDB" id="A0A5C6QSQ7"/>
<feature type="binding site" evidence="9 11">
    <location>
        <position position="11"/>
    </location>
    <ligand>
        <name>substrate</name>
    </ligand>
</feature>
<keyword evidence="4 9" id="KW-0210">Decarboxylase</keyword>
<accession>A0A5C6QSQ7</accession>
<dbReference type="RefSeq" id="WP_146781912.1">
    <property type="nucleotide sequence ID" value="NZ_VOLT01000001.1"/>
</dbReference>
<feature type="binding site" evidence="9 11">
    <location>
        <position position="33"/>
    </location>
    <ligand>
        <name>substrate</name>
    </ligand>
</feature>
<feature type="binding site" evidence="9 11">
    <location>
        <position position="210"/>
    </location>
    <ligand>
        <name>substrate</name>
    </ligand>
</feature>
<dbReference type="Gene3D" id="3.20.20.70">
    <property type="entry name" value="Aldolase class I"/>
    <property type="match status" value="1"/>
</dbReference>
<evidence type="ECO:0000259" key="13">
    <source>
        <dbReference type="SMART" id="SM00934"/>
    </source>
</evidence>
<dbReference type="Proteomes" id="UP000321822">
    <property type="component" value="Unassembled WGS sequence"/>
</dbReference>
<evidence type="ECO:0000256" key="12">
    <source>
        <dbReference type="RuleBase" id="RU000512"/>
    </source>
</evidence>
<dbReference type="OrthoDB" id="9806203at2"/>
<dbReference type="GO" id="GO:0006207">
    <property type="term" value="P:'de novo' pyrimidine nucleobase biosynthetic process"/>
    <property type="evidence" value="ECO:0007669"/>
    <property type="project" value="InterPro"/>
</dbReference>
<evidence type="ECO:0000256" key="9">
    <source>
        <dbReference type="HAMAP-Rule" id="MF_01200"/>
    </source>
</evidence>
<proteinExistence type="inferred from homology"/>
<feature type="binding site" evidence="9 11">
    <location>
        <position position="181"/>
    </location>
    <ligand>
        <name>substrate</name>
    </ligand>
</feature>
<dbReference type="Pfam" id="PF00215">
    <property type="entry name" value="OMPdecase"/>
    <property type="match status" value="1"/>
</dbReference>
<protein>
    <recommendedName>
        <fullName evidence="9">Orotidine 5'-phosphate decarboxylase</fullName>
        <ecNumber evidence="9">4.1.1.23</ecNumber>
    </recommendedName>
    <alternativeName>
        <fullName evidence="9">OMP decarboxylase</fullName>
        <shortName evidence="9">OMPDCase</shortName>
        <shortName evidence="9">OMPdecase</shortName>
    </alternativeName>
</protein>
<keyword evidence="15" id="KW-1185">Reference proteome</keyword>
<evidence type="ECO:0000256" key="7">
    <source>
        <dbReference type="ARBA" id="ARBA00049157"/>
    </source>
</evidence>
<dbReference type="InterPro" id="IPR018089">
    <property type="entry name" value="OMPdecase_AS"/>
</dbReference>
<evidence type="ECO:0000256" key="5">
    <source>
        <dbReference type="ARBA" id="ARBA00022975"/>
    </source>
</evidence>
<feature type="binding site" evidence="9 11">
    <location>
        <position position="190"/>
    </location>
    <ligand>
        <name>substrate</name>
    </ligand>
</feature>
<dbReference type="InterPro" id="IPR011060">
    <property type="entry name" value="RibuloseP-bd_barrel"/>
</dbReference>
<dbReference type="InterPro" id="IPR047596">
    <property type="entry name" value="OMPdecase_bac"/>
</dbReference>
<sequence length="231" mass="25079">MNDPKVVVALDFDKKQDALSFVDKIQPADARLKVGKEMFTYFGPEFVKQLTGKGFDVFLDLKFHDIPNTVAKAVTAAADLGVWMVNVHASGGSQMMTKAKQALDNYGNDAPLLIAVTVLTSMGQEDLYGLGINKTPAEQVNFLANLTKQSGLDGVVCSAWEAEQLKADLGKEFKLITPGIRPAGSAQDDQQRIMTPKQAIDVGVDYLVIGRPITKAVDPQLVLQQINSTIR</sequence>
<gene>
    <name evidence="9 14" type="primary">pyrF</name>
    <name evidence="14" type="ORF">ESZ36_00255</name>
</gene>
<reference evidence="14 15" key="1">
    <citation type="submission" date="2019-07" db="EMBL/GenBank/DDBJ databases">
        <title>Genomes of sea-ice associated Colwellia species.</title>
        <authorList>
            <person name="Bowman J.P."/>
        </authorList>
    </citation>
    <scope>NUCLEOTIDE SEQUENCE [LARGE SCALE GENOMIC DNA]</scope>
    <source>
        <strain evidence="14 15">ACAM 459</strain>
    </source>
</reference>
<comment type="function">
    <text evidence="1 9">Catalyzes the decarboxylation of orotidine 5'-monophosphate (OMP) to uridine 5'-monophosphate (UMP).</text>
</comment>
<dbReference type="CDD" id="cd04725">
    <property type="entry name" value="OMP_decarboxylase_like"/>
    <property type="match status" value="1"/>
</dbReference>
<evidence type="ECO:0000256" key="4">
    <source>
        <dbReference type="ARBA" id="ARBA00022793"/>
    </source>
</evidence>
<comment type="catalytic activity">
    <reaction evidence="7 9 12">
        <text>orotidine 5'-phosphate + H(+) = UMP + CO2</text>
        <dbReference type="Rhea" id="RHEA:11596"/>
        <dbReference type="ChEBI" id="CHEBI:15378"/>
        <dbReference type="ChEBI" id="CHEBI:16526"/>
        <dbReference type="ChEBI" id="CHEBI:57538"/>
        <dbReference type="ChEBI" id="CHEBI:57865"/>
        <dbReference type="EC" id="4.1.1.23"/>
    </reaction>
</comment>
<evidence type="ECO:0000256" key="8">
    <source>
        <dbReference type="ARBA" id="ARBA00061012"/>
    </source>
</evidence>
<dbReference type="InterPro" id="IPR014732">
    <property type="entry name" value="OMPdecase"/>
</dbReference>
<feature type="active site" description="For OMPdecase activity" evidence="10">
    <location>
        <position position="62"/>
    </location>
</feature>
<feature type="binding site" evidence="9 11">
    <location>
        <position position="211"/>
    </location>
    <ligand>
        <name>substrate</name>
    </ligand>
</feature>
<name>A0A5C6QSQ7_9GAMM</name>
<dbReference type="SUPFAM" id="SSF51366">
    <property type="entry name" value="Ribulose-phoshate binding barrel"/>
    <property type="match status" value="1"/>
</dbReference>
<keyword evidence="5 9" id="KW-0665">Pyrimidine biosynthesis</keyword>
<dbReference type="EMBL" id="VOLT01000001">
    <property type="protein sequence ID" value="TWX71703.1"/>
    <property type="molecule type" value="Genomic_DNA"/>
</dbReference>
<feature type="domain" description="Orotidine 5'-phosphate decarboxylase" evidence="13">
    <location>
        <begin position="5"/>
        <end position="226"/>
    </location>
</feature>
<dbReference type="GO" id="GO:0005829">
    <property type="term" value="C:cytosol"/>
    <property type="evidence" value="ECO:0007669"/>
    <property type="project" value="TreeGrafter"/>
</dbReference>
<dbReference type="PANTHER" id="PTHR32119">
    <property type="entry name" value="OROTIDINE 5'-PHOSPHATE DECARBOXYLASE"/>
    <property type="match status" value="1"/>
</dbReference>
<evidence type="ECO:0000313" key="14">
    <source>
        <dbReference type="EMBL" id="TWX71703.1"/>
    </source>
</evidence>
<feature type="active site" description="For OMPdecase activity" evidence="10">
    <location>
        <position position="65"/>
    </location>
</feature>
<evidence type="ECO:0000256" key="3">
    <source>
        <dbReference type="ARBA" id="ARBA00011738"/>
    </source>
</evidence>
<dbReference type="SMART" id="SM00934">
    <property type="entry name" value="OMPdecase"/>
    <property type="match status" value="1"/>
</dbReference>
<dbReference type="PANTHER" id="PTHR32119:SF2">
    <property type="entry name" value="OROTIDINE 5'-PHOSPHATE DECARBOXYLASE"/>
    <property type="match status" value="1"/>
</dbReference>
<dbReference type="EC" id="4.1.1.23" evidence="9"/>
<comment type="similarity">
    <text evidence="8 9">Belongs to the OMP decarboxylase family. Type 1 subfamily.</text>
</comment>
<dbReference type="HAMAP" id="MF_01200_B">
    <property type="entry name" value="OMPdecase_type1_B"/>
    <property type="match status" value="1"/>
</dbReference>
<comment type="subunit">
    <text evidence="3 9">Homodimer.</text>
</comment>
<comment type="pathway">
    <text evidence="2 9 12">Pyrimidine metabolism; UMP biosynthesis via de novo pathway; UMP from orotate: step 2/2.</text>
</comment>
<evidence type="ECO:0000256" key="1">
    <source>
        <dbReference type="ARBA" id="ARBA00002356"/>
    </source>
</evidence>
<comment type="caution">
    <text evidence="14">The sequence shown here is derived from an EMBL/GenBank/DDBJ whole genome shotgun (WGS) entry which is preliminary data.</text>
</comment>
<dbReference type="PROSITE" id="PS00156">
    <property type="entry name" value="OMPDECASE"/>
    <property type="match status" value="1"/>
</dbReference>
<evidence type="ECO:0000256" key="6">
    <source>
        <dbReference type="ARBA" id="ARBA00023239"/>
    </source>
</evidence>
<evidence type="ECO:0000256" key="2">
    <source>
        <dbReference type="ARBA" id="ARBA00004861"/>
    </source>
</evidence>
<feature type="active site" description="For OMPdecase activity" evidence="10">
    <location>
        <position position="60"/>
    </location>
</feature>
<keyword evidence="6 9" id="KW-0456">Lyase</keyword>
<feature type="binding site" evidence="9 11">
    <location>
        <position position="120"/>
    </location>
    <ligand>
        <name>substrate</name>
    </ligand>
</feature>
<dbReference type="InterPro" id="IPR001754">
    <property type="entry name" value="OMPdeCOase_dom"/>
</dbReference>
<dbReference type="GO" id="GO:0044205">
    <property type="term" value="P:'de novo' UMP biosynthetic process"/>
    <property type="evidence" value="ECO:0007669"/>
    <property type="project" value="UniProtKB-UniRule"/>
</dbReference>